<organism evidence="3 4">
    <name type="scientific">Solimonas aquatica</name>
    <dbReference type="NCBI Taxonomy" id="489703"/>
    <lineage>
        <taxon>Bacteria</taxon>
        <taxon>Pseudomonadati</taxon>
        <taxon>Pseudomonadota</taxon>
        <taxon>Gammaproteobacteria</taxon>
        <taxon>Nevskiales</taxon>
        <taxon>Nevskiaceae</taxon>
        <taxon>Solimonas</taxon>
    </lineage>
</organism>
<dbReference type="InterPro" id="IPR039261">
    <property type="entry name" value="FNR_nucleotide-bd"/>
</dbReference>
<dbReference type="InterPro" id="IPR001041">
    <property type="entry name" value="2Fe-2S_ferredoxin-type"/>
</dbReference>
<evidence type="ECO:0000259" key="1">
    <source>
        <dbReference type="PROSITE" id="PS51085"/>
    </source>
</evidence>
<keyword evidence="3" id="KW-0503">Monooxygenase</keyword>
<keyword evidence="3" id="KW-0560">Oxidoreductase</keyword>
<proteinExistence type="predicted"/>
<dbReference type="Gene3D" id="3.40.50.80">
    <property type="entry name" value="Nucleotide-binding domain of ferredoxin-NADP reductase (FNR) module"/>
    <property type="match status" value="1"/>
</dbReference>
<feature type="domain" description="2Fe-2S ferredoxin-type" evidence="1">
    <location>
        <begin position="2"/>
        <end position="95"/>
    </location>
</feature>
<keyword evidence="4" id="KW-1185">Reference proteome</keyword>
<evidence type="ECO:0000259" key="2">
    <source>
        <dbReference type="PROSITE" id="PS51384"/>
    </source>
</evidence>
<sequence length="340" mass="38094">MKQYNIAIEGLDNGSFQQQGCDTVLRAALRAGIGFPYECNSGGCGSCKYEVVSGEVENLWPEAPAVTERDRRKGRLLACQCRATSDLVIRMRPQPEAVPVIAPRRMPARLLEVREVTHDLREFRFGTETPASFLPGQYAMFALPGVSSPRAYSMSNTASGGREWHVQVRRVPNGKATEVLFEKLRPGDELEIDGPYGLAYLREDAPRDIVCVAGGSGLAPMVSIARGASQAGLLKDRHLHFFYGARTPRDVCGESFLRELPEFGERIHYHPVVSMPGEGENAWRGETGFVHELLRRRMAERMSECEFYFAGPPPMTNALQEMLMLEHRVPFAQIHFDRFF</sequence>
<dbReference type="OrthoDB" id="9806195at2"/>
<dbReference type="InterPro" id="IPR017927">
    <property type="entry name" value="FAD-bd_FR_type"/>
</dbReference>
<dbReference type="PROSITE" id="PS00197">
    <property type="entry name" value="2FE2S_FER_1"/>
    <property type="match status" value="1"/>
</dbReference>
<dbReference type="Pfam" id="PF00970">
    <property type="entry name" value="FAD_binding_6"/>
    <property type="match status" value="1"/>
</dbReference>
<dbReference type="AlphaFoldDB" id="A0A1H9BKJ8"/>
<protein>
    <submittedName>
        <fullName evidence="3">Toluene monooxygenase electron transfer component</fullName>
    </submittedName>
</protein>
<dbReference type="CDD" id="cd00207">
    <property type="entry name" value="fer2"/>
    <property type="match status" value="1"/>
</dbReference>
<name>A0A1H9BKJ8_9GAMM</name>
<dbReference type="InterPro" id="IPR006058">
    <property type="entry name" value="2Fe2S_fd_BS"/>
</dbReference>
<dbReference type="PRINTS" id="PR00410">
    <property type="entry name" value="PHEHYDRXLASE"/>
</dbReference>
<dbReference type="PROSITE" id="PS51384">
    <property type="entry name" value="FAD_FR"/>
    <property type="match status" value="1"/>
</dbReference>
<dbReference type="Proteomes" id="UP000199233">
    <property type="component" value="Unassembled WGS sequence"/>
</dbReference>
<dbReference type="GO" id="GO:0051537">
    <property type="term" value="F:2 iron, 2 sulfur cluster binding"/>
    <property type="evidence" value="ECO:0007669"/>
    <property type="project" value="InterPro"/>
</dbReference>
<dbReference type="InterPro" id="IPR036010">
    <property type="entry name" value="2Fe-2S_ferredoxin-like_sf"/>
</dbReference>
<dbReference type="Gene3D" id="3.10.20.30">
    <property type="match status" value="1"/>
</dbReference>
<feature type="domain" description="FAD-binding FR-type" evidence="2">
    <location>
        <begin position="103"/>
        <end position="202"/>
    </location>
</feature>
<dbReference type="PROSITE" id="PS51085">
    <property type="entry name" value="2FE2S_FER_2"/>
    <property type="match status" value="1"/>
</dbReference>
<dbReference type="Pfam" id="PF00175">
    <property type="entry name" value="NAD_binding_1"/>
    <property type="match status" value="1"/>
</dbReference>
<dbReference type="STRING" id="489703.SAMN04488038_102122"/>
<gene>
    <name evidence="3" type="ORF">SAMN04488038_102122</name>
</gene>
<evidence type="ECO:0000313" key="3">
    <source>
        <dbReference type="EMBL" id="SEP89231.1"/>
    </source>
</evidence>
<evidence type="ECO:0000313" key="4">
    <source>
        <dbReference type="Proteomes" id="UP000199233"/>
    </source>
</evidence>
<dbReference type="InterPro" id="IPR008333">
    <property type="entry name" value="Cbr1-like_FAD-bd_dom"/>
</dbReference>
<reference evidence="3 4" key="1">
    <citation type="submission" date="2016-10" db="EMBL/GenBank/DDBJ databases">
        <authorList>
            <person name="de Groot N.N."/>
        </authorList>
    </citation>
    <scope>NUCLEOTIDE SEQUENCE [LARGE SCALE GENOMIC DNA]</scope>
    <source>
        <strain evidence="3 4">DSM 25927</strain>
    </source>
</reference>
<dbReference type="SUPFAM" id="SSF54292">
    <property type="entry name" value="2Fe-2S ferredoxin-like"/>
    <property type="match status" value="1"/>
</dbReference>
<dbReference type="InterPro" id="IPR012675">
    <property type="entry name" value="Beta-grasp_dom_sf"/>
</dbReference>
<dbReference type="PANTHER" id="PTHR47354">
    <property type="entry name" value="NADH OXIDOREDUCTASE HCR"/>
    <property type="match status" value="1"/>
</dbReference>
<dbReference type="CDD" id="cd06190">
    <property type="entry name" value="T4MO_e_transfer_like"/>
    <property type="match status" value="1"/>
</dbReference>
<dbReference type="SUPFAM" id="SSF63380">
    <property type="entry name" value="Riboflavin synthase domain-like"/>
    <property type="match status" value="1"/>
</dbReference>
<dbReference type="InterPro" id="IPR050415">
    <property type="entry name" value="MRET"/>
</dbReference>
<accession>A0A1H9BKJ8</accession>
<dbReference type="InterPro" id="IPR017938">
    <property type="entry name" value="Riboflavin_synthase-like_b-brl"/>
</dbReference>
<dbReference type="Gene3D" id="2.40.30.10">
    <property type="entry name" value="Translation factors"/>
    <property type="match status" value="1"/>
</dbReference>
<dbReference type="GO" id="GO:0004497">
    <property type="term" value="F:monooxygenase activity"/>
    <property type="evidence" value="ECO:0007669"/>
    <property type="project" value="UniProtKB-KW"/>
</dbReference>
<dbReference type="Pfam" id="PF00111">
    <property type="entry name" value="Fer2"/>
    <property type="match status" value="1"/>
</dbReference>
<dbReference type="PANTHER" id="PTHR47354:SF5">
    <property type="entry name" value="PROTEIN RFBI"/>
    <property type="match status" value="1"/>
</dbReference>
<dbReference type="RefSeq" id="WP_093281984.1">
    <property type="nucleotide sequence ID" value="NZ_FOFS01000002.1"/>
</dbReference>
<dbReference type="EMBL" id="FOFS01000002">
    <property type="protein sequence ID" value="SEP89231.1"/>
    <property type="molecule type" value="Genomic_DNA"/>
</dbReference>
<dbReference type="InterPro" id="IPR001433">
    <property type="entry name" value="OxRdtase_FAD/NAD-bd"/>
</dbReference>
<dbReference type="SUPFAM" id="SSF52343">
    <property type="entry name" value="Ferredoxin reductase-like, C-terminal NADP-linked domain"/>
    <property type="match status" value="1"/>
</dbReference>